<reference evidence="1 2" key="1">
    <citation type="submission" date="2020-01" db="EMBL/GenBank/DDBJ databases">
        <title>Genomic analysis of Aminipila sp. CBA3637.</title>
        <authorList>
            <person name="Kim Y.B."/>
            <person name="Roh S.W."/>
        </authorList>
    </citation>
    <scope>NUCLEOTIDE SEQUENCE [LARGE SCALE GENOMIC DNA]</scope>
    <source>
        <strain evidence="1 2">CBA3637</strain>
    </source>
</reference>
<dbReference type="KEGG" id="amic:Ami3637_01050"/>
<dbReference type="AlphaFoldDB" id="A0A6P1MBD1"/>
<accession>A0A6P1MBD1</accession>
<name>A0A6P1MBD1_9FIRM</name>
<keyword evidence="2" id="KW-1185">Reference proteome</keyword>
<gene>
    <name evidence="1" type="ORF">Ami3637_01050</name>
</gene>
<sequence length="53" mass="6151">MDKNGKPYIKRTAYDCGKIGVTNPDGHEEFVSHTFHKTNQKDKIELINLSFKR</sequence>
<evidence type="ECO:0000313" key="1">
    <source>
        <dbReference type="EMBL" id="QHI71161.1"/>
    </source>
</evidence>
<evidence type="ECO:0000313" key="2">
    <source>
        <dbReference type="Proteomes" id="UP000463883"/>
    </source>
</evidence>
<dbReference type="Proteomes" id="UP000463883">
    <property type="component" value="Chromosome"/>
</dbReference>
<dbReference type="EMBL" id="CP047591">
    <property type="protein sequence ID" value="QHI71161.1"/>
    <property type="molecule type" value="Genomic_DNA"/>
</dbReference>
<protein>
    <submittedName>
        <fullName evidence="1">Uncharacterized protein</fullName>
    </submittedName>
</protein>
<organism evidence="1 2">
    <name type="scientific">Aminipila terrae</name>
    <dbReference type="NCBI Taxonomy" id="2697030"/>
    <lineage>
        <taxon>Bacteria</taxon>
        <taxon>Bacillati</taxon>
        <taxon>Bacillota</taxon>
        <taxon>Clostridia</taxon>
        <taxon>Peptostreptococcales</taxon>
        <taxon>Anaerovoracaceae</taxon>
        <taxon>Aminipila</taxon>
    </lineage>
</organism>
<proteinExistence type="predicted"/>
<dbReference type="RefSeq" id="WP_162360937.1">
    <property type="nucleotide sequence ID" value="NZ_CP047591.1"/>
</dbReference>